<dbReference type="Proteomes" id="UP001141552">
    <property type="component" value="Unassembled WGS sequence"/>
</dbReference>
<evidence type="ECO:0000256" key="1">
    <source>
        <dbReference type="SAM" id="MobiDB-lite"/>
    </source>
</evidence>
<reference evidence="2" key="2">
    <citation type="journal article" date="2023" name="Plants (Basel)">
        <title>Annotation of the Turnera subulata (Passifloraceae) Draft Genome Reveals the S-Locus Evolved after the Divergence of Turneroideae from Passifloroideae in a Stepwise Manner.</title>
        <authorList>
            <person name="Henning P.M."/>
            <person name="Roalson E.H."/>
            <person name="Mir W."/>
            <person name="McCubbin A.G."/>
            <person name="Shore J.S."/>
        </authorList>
    </citation>
    <scope>NUCLEOTIDE SEQUENCE</scope>
    <source>
        <strain evidence="2">F60SS</strain>
    </source>
</reference>
<sequence>MDFGSHFSRSNAINKNYLQEEIARTRTQVKRSDKSVRARYLNVPKKDDMIDFEQKRKDIISRRSISAGLGKQSRLNLLEKTQAVALQEIEAYYYKEYLPRVAAAGLEKQPRASSLDRKTGESYYHRETEKTYRRTKSEKVKKAPRAVLEVQHSLRKEKKIFSSPHEIEASYHRENVNRNLLRSNVEKVSADPEKRPRVRFVERDTKTVGLHEIDANYDRKISSRSAVERLSNIETAATLGEAEAYAHPEKVSKLILKGKSSKQPRANSLEKETEVVLQEIKAYNNCPGENAAVRSLPRSNKPDSANYKRSTGLENRPRINLLGTNENEAFDQKEDVPKIVPRVKCGTLEKVAFDESKSIMRTKSAIRIVKKVAIDEGKKVTKTIKTKKVAFDESRNIINWFEVEKTYWIDDYPEETNRYANMSNDQLNSKCEEFIHRLTMQMRLQGQAFAIVP</sequence>
<feature type="region of interest" description="Disordered" evidence="1">
    <location>
        <begin position="108"/>
        <end position="140"/>
    </location>
</feature>
<name>A0A9Q0F5L1_9ROSI</name>
<gene>
    <name evidence="2" type="ORF">Tsubulata_014150</name>
</gene>
<evidence type="ECO:0000313" key="2">
    <source>
        <dbReference type="EMBL" id="KAJ4825311.1"/>
    </source>
</evidence>
<comment type="caution">
    <text evidence="2">The sequence shown here is derived from an EMBL/GenBank/DDBJ whole genome shotgun (WGS) entry which is preliminary data.</text>
</comment>
<reference evidence="2" key="1">
    <citation type="submission" date="2022-02" db="EMBL/GenBank/DDBJ databases">
        <authorList>
            <person name="Henning P.M."/>
            <person name="McCubbin A.G."/>
            <person name="Shore J.S."/>
        </authorList>
    </citation>
    <scope>NUCLEOTIDE SEQUENCE</scope>
    <source>
        <strain evidence="2">F60SS</strain>
        <tissue evidence="2">Leaves</tissue>
    </source>
</reference>
<dbReference type="EMBL" id="JAKUCV010006940">
    <property type="protein sequence ID" value="KAJ4825311.1"/>
    <property type="molecule type" value="Genomic_DNA"/>
</dbReference>
<protein>
    <submittedName>
        <fullName evidence="2">Uncharacterized protein</fullName>
    </submittedName>
</protein>
<accession>A0A9Q0F5L1</accession>
<dbReference type="AlphaFoldDB" id="A0A9Q0F5L1"/>
<evidence type="ECO:0000313" key="3">
    <source>
        <dbReference type="Proteomes" id="UP001141552"/>
    </source>
</evidence>
<organism evidence="2 3">
    <name type="scientific">Turnera subulata</name>
    <dbReference type="NCBI Taxonomy" id="218843"/>
    <lineage>
        <taxon>Eukaryota</taxon>
        <taxon>Viridiplantae</taxon>
        <taxon>Streptophyta</taxon>
        <taxon>Embryophyta</taxon>
        <taxon>Tracheophyta</taxon>
        <taxon>Spermatophyta</taxon>
        <taxon>Magnoliopsida</taxon>
        <taxon>eudicotyledons</taxon>
        <taxon>Gunneridae</taxon>
        <taxon>Pentapetalae</taxon>
        <taxon>rosids</taxon>
        <taxon>fabids</taxon>
        <taxon>Malpighiales</taxon>
        <taxon>Passifloraceae</taxon>
        <taxon>Turnera</taxon>
    </lineage>
</organism>
<proteinExistence type="predicted"/>
<keyword evidence="3" id="KW-1185">Reference proteome</keyword>